<gene>
    <name evidence="2" type="ORF">HBE96_23540</name>
</gene>
<evidence type="ECO:0000313" key="2">
    <source>
        <dbReference type="EMBL" id="NMM65554.1"/>
    </source>
</evidence>
<keyword evidence="3" id="KW-1185">Reference proteome</keyword>
<dbReference type="EMBL" id="JABBNI010000065">
    <property type="protein sequence ID" value="NMM65554.1"/>
    <property type="molecule type" value="Genomic_DNA"/>
</dbReference>
<sequence length="371" mass="42129">MIYQELKRRLFTRYVLFSIIGMFLLTAGLSIALIGGEKNLHEVMKEEGIYSGEMTEDKLWLGLKNVRDQKSEEIKYQPIITFIQGLVEVYPGVLFSEKRIQDYPDAYAKNFYGCWRKKSIALIEKIPQKDQKKAFKELNKVKTPFVKYSGCYLWNLGIDNLKFPYLIIIFMVAFFAAATYSDSMEDGSMEIIYATKLGKKMMFLRLLPIMIYGLLLTLVATLSTVLILGSVTGFQTLESSLKVFALFSIGNFTLGDGILLMFVSELLGVLALTTVMGWISYKTANTSLATVMGIAINVFYIIMALFIKVPWEFSQLILNAFPMASSQVIREVSGFCFDMSIWRPYAVMVNMVVVFIGFGMLLNYAICKKKI</sequence>
<keyword evidence="1" id="KW-0812">Transmembrane</keyword>
<keyword evidence="1" id="KW-1133">Transmembrane helix</keyword>
<evidence type="ECO:0000256" key="1">
    <source>
        <dbReference type="SAM" id="Phobius"/>
    </source>
</evidence>
<protein>
    <submittedName>
        <fullName evidence="2">Uncharacterized protein</fullName>
    </submittedName>
</protein>
<organism evidence="2 3">
    <name type="scientific">Clostridium muellerianum</name>
    <dbReference type="NCBI Taxonomy" id="2716538"/>
    <lineage>
        <taxon>Bacteria</taxon>
        <taxon>Bacillati</taxon>
        <taxon>Bacillota</taxon>
        <taxon>Clostridia</taxon>
        <taxon>Eubacteriales</taxon>
        <taxon>Clostridiaceae</taxon>
        <taxon>Clostridium</taxon>
    </lineage>
</organism>
<feature type="transmembrane region" description="Helical" evidence="1">
    <location>
        <begin position="163"/>
        <end position="181"/>
    </location>
</feature>
<dbReference type="AlphaFoldDB" id="A0A7Y0EL94"/>
<feature type="transmembrane region" description="Helical" evidence="1">
    <location>
        <begin position="258"/>
        <end position="281"/>
    </location>
</feature>
<feature type="transmembrane region" description="Helical" evidence="1">
    <location>
        <begin position="288"/>
        <end position="307"/>
    </location>
</feature>
<evidence type="ECO:0000313" key="3">
    <source>
        <dbReference type="Proteomes" id="UP000537131"/>
    </source>
</evidence>
<comment type="caution">
    <text evidence="2">The sequence shown here is derived from an EMBL/GenBank/DDBJ whole genome shotgun (WGS) entry which is preliminary data.</text>
</comment>
<keyword evidence="1" id="KW-0472">Membrane</keyword>
<proteinExistence type="predicted"/>
<reference evidence="2 3" key="1">
    <citation type="submission" date="2020-06" db="EMBL/GenBank/DDBJ databases">
        <title>Complete Genome Sequence of Clostridium muelleri sp. nov. P21T, an Acid-Alcohol Producing Acetogen Isolated from Old Hay.</title>
        <authorList>
            <person name="Duncan K.E."/>
            <person name="Tanner R.S."/>
        </authorList>
    </citation>
    <scope>NUCLEOTIDE SEQUENCE [LARGE SCALE GENOMIC DNA]</scope>
    <source>
        <strain evidence="2 3">P21</strain>
    </source>
</reference>
<feature type="transmembrane region" description="Helical" evidence="1">
    <location>
        <begin position="12"/>
        <end position="34"/>
    </location>
</feature>
<accession>A0A7Y0EL94</accession>
<name>A0A7Y0EL94_9CLOT</name>
<dbReference type="Proteomes" id="UP000537131">
    <property type="component" value="Unassembled WGS sequence"/>
</dbReference>
<feature type="transmembrane region" description="Helical" evidence="1">
    <location>
        <begin position="345"/>
        <end position="366"/>
    </location>
</feature>
<dbReference type="RefSeq" id="WP_169300135.1">
    <property type="nucleotide sequence ID" value="NZ_JABBNI010000065.1"/>
</dbReference>
<feature type="transmembrane region" description="Helical" evidence="1">
    <location>
        <begin position="202"/>
        <end position="228"/>
    </location>
</feature>